<dbReference type="SUPFAM" id="SSF51445">
    <property type="entry name" value="(Trans)glycosidases"/>
    <property type="match status" value="1"/>
</dbReference>
<evidence type="ECO:0000256" key="1">
    <source>
        <dbReference type="ARBA" id="ARBA00000822"/>
    </source>
</evidence>
<dbReference type="HOGENOM" id="CLU_001482_0_0_1"/>
<dbReference type="SUPFAM" id="SSF54556">
    <property type="entry name" value="Chitinase insertion domain"/>
    <property type="match status" value="1"/>
</dbReference>
<dbReference type="CDD" id="cd00035">
    <property type="entry name" value="ChtBD1"/>
    <property type="match status" value="1"/>
</dbReference>
<dbReference type="SMR" id="R0K027"/>
<evidence type="ECO:0000256" key="10">
    <source>
        <dbReference type="ARBA" id="ARBA00023326"/>
    </source>
</evidence>
<dbReference type="Proteomes" id="UP000016935">
    <property type="component" value="Unassembled WGS sequence"/>
</dbReference>
<dbReference type="PANTHER" id="PTHR47700">
    <property type="entry name" value="V CHITINASE, PUTATIVE (AFU_ORTHOLOGUE AFUA_6G13720)-RELATED"/>
    <property type="match status" value="1"/>
</dbReference>
<dbReference type="SMART" id="SM00636">
    <property type="entry name" value="Glyco_18"/>
    <property type="match status" value="1"/>
</dbReference>
<reference evidence="14 15" key="1">
    <citation type="journal article" date="2012" name="PLoS Pathog.">
        <title>Diverse lifestyles and strategies of plant pathogenesis encoded in the genomes of eighteen Dothideomycetes fungi.</title>
        <authorList>
            <person name="Ohm R.A."/>
            <person name="Feau N."/>
            <person name="Henrissat B."/>
            <person name="Schoch C.L."/>
            <person name="Horwitz B.A."/>
            <person name="Barry K.W."/>
            <person name="Condon B.J."/>
            <person name="Copeland A.C."/>
            <person name="Dhillon B."/>
            <person name="Glaser F."/>
            <person name="Hesse C.N."/>
            <person name="Kosti I."/>
            <person name="LaButti K."/>
            <person name="Lindquist E.A."/>
            <person name="Lucas S."/>
            <person name="Salamov A.A."/>
            <person name="Bradshaw R.E."/>
            <person name="Ciuffetti L."/>
            <person name="Hamelin R.C."/>
            <person name="Kema G.H.J."/>
            <person name="Lawrence C."/>
            <person name="Scott J.A."/>
            <person name="Spatafora J.W."/>
            <person name="Turgeon B.G."/>
            <person name="de Wit P.J.G.M."/>
            <person name="Zhong S."/>
            <person name="Goodwin S.B."/>
            <person name="Grigoriev I.V."/>
        </authorList>
    </citation>
    <scope>NUCLEOTIDE SEQUENCE [LARGE SCALE GENOMIC DNA]</scope>
    <source>
        <strain evidence="15">28A</strain>
    </source>
</reference>
<dbReference type="InterPro" id="IPR053214">
    <property type="entry name" value="LysM12-like"/>
</dbReference>
<name>R0K027_EXST2</name>
<dbReference type="Gene3D" id="3.30.60.10">
    <property type="entry name" value="Endochitinase-like"/>
    <property type="match status" value="1"/>
</dbReference>
<dbReference type="GO" id="GO:0000272">
    <property type="term" value="P:polysaccharide catabolic process"/>
    <property type="evidence" value="ECO:0007669"/>
    <property type="project" value="UniProtKB-KW"/>
</dbReference>
<evidence type="ECO:0000256" key="5">
    <source>
        <dbReference type="ARBA" id="ARBA00022801"/>
    </source>
</evidence>
<dbReference type="PROSITE" id="PS51782">
    <property type="entry name" value="LYSM"/>
    <property type="match status" value="2"/>
</dbReference>
<accession>R0K027</accession>
<proteinExistence type="inferred from homology"/>
<evidence type="ECO:0000313" key="15">
    <source>
        <dbReference type="Proteomes" id="UP000016935"/>
    </source>
</evidence>
<keyword evidence="8" id="KW-0119">Carbohydrate metabolism</keyword>
<keyword evidence="10" id="KW-0624">Polysaccharide degradation</keyword>
<reference evidence="14 15" key="2">
    <citation type="journal article" date="2013" name="PLoS Genet.">
        <title>Comparative genome structure, secondary metabolite, and effector coding capacity across Cochliobolus pathogens.</title>
        <authorList>
            <person name="Condon B.J."/>
            <person name="Leng Y."/>
            <person name="Wu D."/>
            <person name="Bushley K.E."/>
            <person name="Ohm R.A."/>
            <person name="Otillar R."/>
            <person name="Martin J."/>
            <person name="Schackwitz W."/>
            <person name="Grimwood J."/>
            <person name="MohdZainudin N."/>
            <person name="Xue C."/>
            <person name="Wang R."/>
            <person name="Manning V.A."/>
            <person name="Dhillon B."/>
            <person name="Tu Z.J."/>
            <person name="Steffenson B.J."/>
            <person name="Salamov A."/>
            <person name="Sun H."/>
            <person name="Lowry S."/>
            <person name="LaButti K."/>
            <person name="Han J."/>
            <person name="Copeland A."/>
            <person name="Lindquist E."/>
            <person name="Barry K."/>
            <person name="Schmutz J."/>
            <person name="Baker S.E."/>
            <person name="Ciuffetti L.M."/>
            <person name="Grigoriev I.V."/>
            <person name="Zhong S."/>
            <person name="Turgeon B.G."/>
        </authorList>
    </citation>
    <scope>NUCLEOTIDE SEQUENCE [LARGE SCALE GENOMIC DNA]</scope>
    <source>
        <strain evidence="15">28A</strain>
    </source>
</reference>
<feature type="domain" description="LysM" evidence="12">
    <location>
        <begin position="377"/>
        <end position="422"/>
    </location>
</feature>
<evidence type="ECO:0000256" key="2">
    <source>
        <dbReference type="ARBA" id="ARBA00008682"/>
    </source>
</evidence>
<keyword evidence="4" id="KW-0147">Chitin-binding</keyword>
<dbReference type="RefSeq" id="XP_008025171.1">
    <property type="nucleotide sequence ID" value="XM_008026980.1"/>
</dbReference>
<dbReference type="InterPro" id="IPR029070">
    <property type="entry name" value="Chitinase_insertion_sf"/>
</dbReference>
<dbReference type="Gene3D" id="3.10.50.10">
    <property type="match status" value="1"/>
</dbReference>
<dbReference type="InterPro" id="IPR017853">
    <property type="entry name" value="GH"/>
</dbReference>
<dbReference type="GO" id="GO:0006032">
    <property type="term" value="P:chitin catabolic process"/>
    <property type="evidence" value="ECO:0007669"/>
    <property type="project" value="UniProtKB-KW"/>
</dbReference>
<feature type="domain" description="LysM" evidence="12">
    <location>
        <begin position="314"/>
        <end position="358"/>
    </location>
</feature>
<evidence type="ECO:0000256" key="11">
    <source>
        <dbReference type="RuleBase" id="RU000489"/>
    </source>
</evidence>
<gene>
    <name evidence="14" type="ORF">SETTUDRAFT_153307</name>
</gene>
<dbReference type="PROSITE" id="PS01095">
    <property type="entry name" value="GH18_1"/>
    <property type="match status" value="1"/>
</dbReference>
<keyword evidence="5 11" id="KW-0378">Hydrolase</keyword>
<keyword evidence="6" id="KW-0146">Chitin degradation</keyword>
<keyword evidence="7" id="KW-0843">Virulence</keyword>
<evidence type="ECO:0000256" key="3">
    <source>
        <dbReference type="ARBA" id="ARBA00012729"/>
    </source>
</evidence>
<evidence type="ECO:0000256" key="7">
    <source>
        <dbReference type="ARBA" id="ARBA00023026"/>
    </source>
</evidence>
<dbReference type="InterPro" id="IPR001223">
    <property type="entry name" value="Glyco_hydro18_cat"/>
</dbReference>
<evidence type="ECO:0000256" key="6">
    <source>
        <dbReference type="ARBA" id="ARBA00023024"/>
    </source>
</evidence>
<dbReference type="EMBL" id="KB908592">
    <property type="protein sequence ID" value="EOA86488.1"/>
    <property type="molecule type" value="Genomic_DNA"/>
</dbReference>
<dbReference type="GO" id="GO:0008061">
    <property type="term" value="F:chitin binding"/>
    <property type="evidence" value="ECO:0007669"/>
    <property type="project" value="UniProtKB-KW"/>
</dbReference>
<evidence type="ECO:0000256" key="9">
    <source>
        <dbReference type="ARBA" id="ARBA00023295"/>
    </source>
</evidence>
<protein>
    <recommendedName>
        <fullName evidence="3">chitinase</fullName>
        <ecNumber evidence="3">3.2.1.14</ecNumber>
    </recommendedName>
</protein>
<evidence type="ECO:0000256" key="8">
    <source>
        <dbReference type="ARBA" id="ARBA00023277"/>
    </source>
</evidence>
<dbReference type="GO" id="GO:0008843">
    <property type="term" value="F:endochitinase activity"/>
    <property type="evidence" value="ECO:0007669"/>
    <property type="project" value="UniProtKB-EC"/>
</dbReference>
<comment type="similarity">
    <text evidence="2">Belongs to the glycosyl hydrolase 18 family. Chitinase class V subfamily.</text>
</comment>
<organism evidence="14 15">
    <name type="scientific">Exserohilum turcicum (strain 28A)</name>
    <name type="common">Northern leaf blight fungus</name>
    <name type="synonym">Setosphaeria turcica</name>
    <dbReference type="NCBI Taxonomy" id="671987"/>
    <lineage>
        <taxon>Eukaryota</taxon>
        <taxon>Fungi</taxon>
        <taxon>Dikarya</taxon>
        <taxon>Ascomycota</taxon>
        <taxon>Pezizomycotina</taxon>
        <taxon>Dothideomycetes</taxon>
        <taxon>Pleosporomycetidae</taxon>
        <taxon>Pleosporales</taxon>
        <taxon>Pleosporineae</taxon>
        <taxon>Pleosporaceae</taxon>
        <taxon>Exserohilum</taxon>
    </lineage>
</organism>
<keyword evidence="9 11" id="KW-0326">Glycosidase</keyword>
<evidence type="ECO:0000313" key="14">
    <source>
        <dbReference type="EMBL" id="EOA86488.1"/>
    </source>
</evidence>
<dbReference type="SMART" id="SM00257">
    <property type="entry name" value="LysM"/>
    <property type="match status" value="3"/>
</dbReference>
<dbReference type="InterPro" id="IPR036861">
    <property type="entry name" value="Endochitinase-like_sf"/>
</dbReference>
<dbReference type="PROSITE" id="PS51910">
    <property type="entry name" value="GH18_2"/>
    <property type="match status" value="1"/>
</dbReference>
<dbReference type="Gene3D" id="3.20.20.80">
    <property type="entry name" value="Glycosidases"/>
    <property type="match status" value="2"/>
</dbReference>
<dbReference type="STRING" id="671987.R0K027"/>
<dbReference type="Pfam" id="PF01476">
    <property type="entry name" value="LysM"/>
    <property type="match status" value="3"/>
</dbReference>
<dbReference type="Pfam" id="PF00704">
    <property type="entry name" value="Glyco_hydro_18"/>
    <property type="match status" value="2"/>
</dbReference>
<dbReference type="InterPro" id="IPR001579">
    <property type="entry name" value="Glyco_hydro_18_chit_AS"/>
</dbReference>
<dbReference type="eggNOG" id="KOG2806">
    <property type="taxonomic scope" value="Eukaryota"/>
</dbReference>
<dbReference type="InterPro" id="IPR018392">
    <property type="entry name" value="LysM"/>
</dbReference>
<dbReference type="PANTHER" id="PTHR47700:SF2">
    <property type="entry name" value="CHITINASE"/>
    <property type="match status" value="1"/>
</dbReference>
<comment type="catalytic activity">
    <reaction evidence="1">
        <text>Random endo-hydrolysis of N-acetyl-beta-D-glucosaminide (1-&gt;4)-beta-linkages in chitin and chitodextrins.</text>
        <dbReference type="EC" id="3.2.1.14"/>
    </reaction>
</comment>
<dbReference type="OrthoDB" id="73875at2759"/>
<dbReference type="SUPFAM" id="SSF57016">
    <property type="entry name" value="Plant lectins/antimicrobial peptides"/>
    <property type="match status" value="1"/>
</dbReference>
<dbReference type="EC" id="3.2.1.14" evidence="3"/>
<keyword evidence="15" id="KW-1185">Reference proteome</keyword>
<sequence length="1285" mass="141431">MLNPRFDQLIRYSTLFHPLILVWGDDLDKWLAEAQSVNDTVLGRCPVLCSATKDVASRAEWFLYSDAERLAACNETMLIDMVVQNAEADLHGKIITRACNADYASVATSAFESDAEKASLCTTANRMLEQVSISMHQPASGNDAFSTNHLVSAGSQVMNHLALQTPACNHSVMEFAYSRSSVIGVYAGAEVNQHSLTTEVLKKFLAHAQEEGISKTTVVQLCGAEGRGAGYGVGIVATSAKNLSFVQEAIKTWLSGDCVPQDNSGKDWMQVTIRIPASVNQIPSNSTNSTVQSRNTSPAHLDRRARLDIRADCKTTTVNGGDGCWAVANRCGITQTDLEKYNRANLCNTLIKDEVVCCSSGILPSTLPSGNSDGTCKTRDVVEKDDCTTLAAKCGISANDFIKANTKTNLCSNLMPGQKVCCTAGKYPDLKPKPDANGNCATYYTKKDDSCSKVAVARDLTVDDLMEFNKNTWGWNGCKPEVFYENFLMCVSKGTLPMPATVPNAVCGPTKNGTVQPSASTNISMLNPCPLNVCCNIWGQCGMTDDFCVVSKSETGAPGTSAPGKNGCISNCGRDIIKGTAPAKKIKIAYYESWNHNRPCLNMPVTSIAEEYTHVHFAFANVTRGTYKPEITDEKTLGEFESFKTLTNILREAVLPANRDTFKNNIISFFNEHGLDGVDLDWEYPGAPDIPDIPTNDPVNGVNYHRLLSRLKISLGSSKSVSFAAPASYWYLKSHVNETETKDALSMITKAGADSGKVVVGVSSYGRSFKMAQAGCDSESCLFTGSPRVSDAYKGRCTNTSGYISNAEIQEIINTGSLNKKYTNEGSNIMVFNHTEWVAWMDDDMKGSRSKFYDSYNFAGTTDWAVDLQDWHGADEPEDYEMPIDENYWADCEGQYNSLDQLKDRKGTIPSHCMEQYITDVQISVLDGALKKYKDLVDKRYDDKFRIYASYVKDQIPDQINNFMTSDKVDKYFSCSDYKTRGTCCKDCRYATCIENCIKGSNCKGGKGEYPMDKCPRIEFQKGTLDGDYIPNATFTLKDKDGFYNDLSETWGIDKEWITMGKRLMRINNGCQYAGENVQNCIQWNNNYFKNYPMMNGDKVKIYNPKDIIGDSYPKALDMLYRFQDMSIAGIWDEQITESDLVDSMSLPAFSTEEAISAMEETVQKADEIKKAEREEFILNFIMGLLFFIPFVGEAAAELTAIRTIARLIGTVGDAALTVYGVVQDPENAFMTVFSALAGAGVGRGGFRSAAKSRRGMMKAEYDSLGPVKGKLDTVEDLRGGMCPN</sequence>
<dbReference type="InterPro" id="IPR011583">
    <property type="entry name" value="Chitinase_II/V-like_cat"/>
</dbReference>
<dbReference type="SUPFAM" id="SSF54106">
    <property type="entry name" value="LysM domain"/>
    <property type="match status" value="2"/>
</dbReference>
<dbReference type="InterPro" id="IPR036779">
    <property type="entry name" value="LysM_dom_sf"/>
</dbReference>
<evidence type="ECO:0000259" key="12">
    <source>
        <dbReference type="PROSITE" id="PS51782"/>
    </source>
</evidence>
<dbReference type="Gene3D" id="3.10.350.10">
    <property type="entry name" value="LysM domain"/>
    <property type="match status" value="2"/>
</dbReference>
<feature type="domain" description="GH18" evidence="13">
    <location>
        <begin position="585"/>
        <end position="909"/>
    </location>
</feature>
<evidence type="ECO:0000259" key="13">
    <source>
        <dbReference type="PROSITE" id="PS51910"/>
    </source>
</evidence>
<evidence type="ECO:0000256" key="4">
    <source>
        <dbReference type="ARBA" id="ARBA00022669"/>
    </source>
</evidence>
<dbReference type="GeneID" id="19397284"/>